<feature type="signal peptide" evidence="6">
    <location>
        <begin position="1"/>
        <end position="21"/>
    </location>
</feature>
<accession>A0A4R0NLJ0</accession>
<proteinExistence type="predicted"/>
<dbReference type="PANTHER" id="PTHR43065">
    <property type="entry name" value="SENSOR HISTIDINE KINASE"/>
    <property type="match status" value="1"/>
</dbReference>
<keyword evidence="4" id="KW-0175">Coiled coil</keyword>
<dbReference type="InterPro" id="IPR005467">
    <property type="entry name" value="His_kinase_dom"/>
</dbReference>
<dbReference type="InterPro" id="IPR011622">
    <property type="entry name" value="7TMR_DISM_rcpt_extracell_dom2"/>
</dbReference>
<dbReference type="EC" id="2.7.13.3" evidence="2"/>
<sequence>MSKKWLLIIFLSINISTVLCADIVIKKNDNKVTDARLNIGTELYYYKDKTNILKVDEVATRTDFVKSEKSVLNFGVHDYSIWIKFSVKNDSDNADLTLQIEQPQLDEIALYRKTNTGYEVTKAGEKLDFKERAYNDPSYIFKLKVLPGTKGDYFLRIQSSDNMQLPIFLGTEKVILESAKSKYLISGLYLGIMISMLLYNLFIYFTVRDNNYLYYVVYLTVVILTQAGLQGFTFQYLWPDSSTMAIYSSFIFPALVGITALQFERHFLRTKEWLPRTDKFAIIFILLYVSAVILAFFSKFTIALNMIDIIASATSLYMLYMAIKISIKGYRPATFFLVSWSVFLVGVVVFILKNFGILPYNNFTNYTMPFGSALEVTLLSFALADKINIFKKEKEESQAEALRVSLENEKLILEQNVELERKVNERTLELQESNSVLEVTLTDLKEAQSQLVDAEKMAGLGQLTAGIAHEINNPINFVTSNIKPLELDIIDLNSVIDMYEKLDLNDDLRPQISKIESYKKQIDIEFVREEIKSLLSGIGEGAKRTAEIIRSLKNFSRLDENDTKPVDLNEGLESTLVLVKSTFPDHMKLDKDFGNIPKVECLPGKINQVFMNLITNAIHAIKSMPQAGEGTLSIKTWAEDNHVKISIKDTGTGMPEEVKQRIFEPFFTTKDVGEGTGLGLSIVFRIIENHHGNIDVITKVNKGTEFIITLPVNSQ</sequence>
<dbReference type="InterPro" id="IPR003594">
    <property type="entry name" value="HATPase_dom"/>
</dbReference>
<dbReference type="PRINTS" id="PR00344">
    <property type="entry name" value="BCTRLSENSOR"/>
</dbReference>
<keyword evidence="5" id="KW-1133">Transmembrane helix</keyword>
<dbReference type="SMART" id="SM00387">
    <property type="entry name" value="HATPase_c"/>
    <property type="match status" value="1"/>
</dbReference>
<evidence type="ECO:0000256" key="2">
    <source>
        <dbReference type="ARBA" id="ARBA00012438"/>
    </source>
</evidence>
<feature type="transmembrane region" description="Helical" evidence="5">
    <location>
        <begin position="183"/>
        <end position="205"/>
    </location>
</feature>
<evidence type="ECO:0000259" key="7">
    <source>
        <dbReference type="PROSITE" id="PS50109"/>
    </source>
</evidence>
<dbReference type="PROSITE" id="PS50109">
    <property type="entry name" value="HIS_KIN"/>
    <property type="match status" value="1"/>
</dbReference>
<evidence type="ECO:0000256" key="6">
    <source>
        <dbReference type="SAM" id="SignalP"/>
    </source>
</evidence>
<feature type="transmembrane region" description="Helical" evidence="5">
    <location>
        <begin position="212"/>
        <end position="238"/>
    </location>
</feature>
<dbReference type="Pfam" id="PF02518">
    <property type="entry name" value="HATPase_c"/>
    <property type="match status" value="1"/>
</dbReference>
<keyword evidence="5" id="KW-0472">Membrane</keyword>
<comment type="catalytic activity">
    <reaction evidence="1">
        <text>ATP + protein L-histidine = ADP + protein N-phospho-L-histidine.</text>
        <dbReference type="EC" id="2.7.13.3"/>
    </reaction>
</comment>
<organism evidence="8 9">
    <name type="scientific">Pedobacter psychroterrae</name>
    <dbReference type="NCBI Taxonomy" id="2530453"/>
    <lineage>
        <taxon>Bacteria</taxon>
        <taxon>Pseudomonadati</taxon>
        <taxon>Bacteroidota</taxon>
        <taxon>Sphingobacteriia</taxon>
        <taxon>Sphingobacteriales</taxon>
        <taxon>Sphingobacteriaceae</taxon>
        <taxon>Pedobacter</taxon>
    </lineage>
</organism>
<dbReference type="InterPro" id="IPR011623">
    <property type="entry name" value="7TMR_DISM_rcpt_extracell_dom1"/>
</dbReference>
<dbReference type="Gene3D" id="2.60.40.2380">
    <property type="match status" value="1"/>
</dbReference>
<reference evidence="8 9" key="1">
    <citation type="submission" date="2019-02" db="EMBL/GenBank/DDBJ databases">
        <title>Pedobacter sp. RP-1-14 sp. nov., isolated from Arctic soil.</title>
        <authorList>
            <person name="Dahal R.H."/>
        </authorList>
    </citation>
    <scope>NUCLEOTIDE SEQUENCE [LARGE SCALE GENOMIC DNA]</scope>
    <source>
        <strain evidence="8 9">RP-1-14</strain>
    </source>
</reference>
<dbReference type="SUPFAM" id="SSF55874">
    <property type="entry name" value="ATPase domain of HSP90 chaperone/DNA topoisomerase II/histidine kinase"/>
    <property type="match status" value="1"/>
</dbReference>
<dbReference type="GO" id="GO:0000155">
    <property type="term" value="F:phosphorelay sensor kinase activity"/>
    <property type="evidence" value="ECO:0007669"/>
    <property type="project" value="InterPro"/>
</dbReference>
<dbReference type="InterPro" id="IPR003661">
    <property type="entry name" value="HisK_dim/P_dom"/>
</dbReference>
<name>A0A4R0NLJ0_9SPHI</name>
<dbReference type="Pfam" id="PF07695">
    <property type="entry name" value="7TMR-DISM_7TM"/>
    <property type="match status" value="1"/>
</dbReference>
<dbReference type="Proteomes" id="UP000293347">
    <property type="component" value="Unassembled WGS sequence"/>
</dbReference>
<evidence type="ECO:0000313" key="8">
    <source>
        <dbReference type="EMBL" id="TCD01049.1"/>
    </source>
</evidence>
<gene>
    <name evidence="8" type="ORF">EZ437_09775</name>
</gene>
<feature type="coiled-coil region" evidence="4">
    <location>
        <begin position="396"/>
        <end position="457"/>
    </location>
</feature>
<dbReference type="OrthoDB" id="9806995at2"/>
<dbReference type="Gene3D" id="3.30.565.10">
    <property type="entry name" value="Histidine kinase-like ATPase, C-terminal domain"/>
    <property type="match status" value="1"/>
</dbReference>
<feature type="transmembrane region" description="Helical" evidence="5">
    <location>
        <begin position="303"/>
        <end position="323"/>
    </location>
</feature>
<protein>
    <recommendedName>
        <fullName evidence="2">histidine kinase</fullName>
        <ecNumber evidence="2">2.7.13.3</ecNumber>
    </recommendedName>
</protein>
<comment type="caution">
    <text evidence="8">The sequence shown here is derived from an EMBL/GenBank/DDBJ whole genome shotgun (WGS) entry which is preliminary data.</text>
</comment>
<keyword evidence="6" id="KW-0732">Signal</keyword>
<keyword evidence="9" id="KW-1185">Reference proteome</keyword>
<evidence type="ECO:0000256" key="4">
    <source>
        <dbReference type="SAM" id="Coils"/>
    </source>
</evidence>
<evidence type="ECO:0000256" key="3">
    <source>
        <dbReference type="ARBA" id="ARBA00022553"/>
    </source>
</evidence>
<evidence type="ECO:0000256" key="1">
    <source>
        <dbReference type="ARBA" id="ARBA00000085"/>
    </source>
</evidence>
<dbReference type="Pfam" id="PF07696">
    <property type="entry name" value="7TMR-DISMED2"/>
    <property type="match status" value="1"/>
</dbReference>
<dbReference type="InterPro" id="IPR036097">
    <property type="entry name" value="HisK_dim/P_sf"/>
</dbReference>
<dbReference type="CDD" id="cd00082">
    <property type="entry name" value="HisKA"/>
    <property type="match status" value="1"/>
</dbReference>
<dbReference type="PANTHER" id="PTHR43065:SF50">
    <property type="entry name" value="HISTIDINE KINASE"/>
    <property type="match status" value="1"/>
</dbReference>
<dbReference type="RefSeq" id="WP_131595744.1">
    <property type="nucleotide sequence ID" value="NZ_SJSL01000002.1"/>
</dbReference>
<feature type="transmembrane region" description="Helical" evidence="5">
    <location>
        <begin position="244"/>
        <end position="268"/>
    </location>
</feature>
<evidence type="ECO:0000256" key="5">
    <source>
        <dbReference type="SAM" id="Phobius"/>
    </source>
</evidence>
<dbReference type="Gene3D" id="1.10.287.130">
    <property type="match status" value="1"/>
</dbReference>
<dbReference type="AlphaFoldDB" id="A0A4R0NLJ0"/>
<keyword evidence="5" id="KW-0812">Transmembrane</keyword>
<feature type="domain" description="Histidine kinase" evidence="7">
    <location>
        <begin position="466"/>
        <end position="714"/>
    </location>
</feature>
<keyword evidence="3" id="KW-0597">Phosphoprotein</keyword>
<feature type="chain" id="PRO_5020353233" description="histidine kinase" evidence="6">
    <location>
        <begin position="22"/>
        <end position="715"/>
    </location>
</feature>
<feature type="transmembrane region" description="Helical" evidence="5">
    <location>
        <begin position="335"/>
        <end position="360"/>
    </location>
</feature>
<feature type="transmembrane region" description="Helical" evidence="5">
    <location>
        <begin position="280"/>
        <end position="297"/>
    </location>
</feature>
<evidence type="ECO:0000313" key="9">
    <source>
        <dbReference type="Proteomes" id="UP000293347"/>
    </source>
</evidence>
<dbReference type="SUPFAM" id="SSF47384">
    <property type="entry name" value="Homodimeric domain of signal transducing histidine kinase"/>
    <property type="match status" value="1"/>
</dbReference>
<dbReference type="InterPro" id="IPR036890">
    <property type="entry name" value="HATPase_C_sf"/>
</dbReference>
<dbReference type="EMBL" id="SJSL01000002">
    <property type="protein sequence ID" value="TCD01049.1"/>
    <property type="molecule type" value="Genomic_DNA"/>
</dbReference>
<dbReference type="InterPro" id="IPR004358">
    <property type="entry name" value="Sig_transdc_His_kin-like_C"/>
</dbReference>